<proteinExistence type="predicted"/>
<dbReference type="Gene3D" id="3.40.50.2000">
    <property type="entry name" value="Glycogen Phosphorylase B"/>
    <property type="match status" value="2"/>
</dbReference>
<reference evidence="2 3" key="1">
    <citation type="journal article" date="2017" name="ISME J.">
        <title>Energy and carbon metabolisms in a deep terrestrial subsurface fluid microbial community.</title>
        <authorList>
            <person name="Momper L."/>
            <person name="Jungbluth S.P."/>
            <person name="Lee M.D."/>
            <person name="Amend J.P."/>
        </authorList>
    </citation>
    <scope>NUCLEOTIDE SEQUENCE [LARGE SCALE GENOMIC DNA]</scope>
    <source>
        <strain evidence="2">SURF_46</strain>
    </source>
</reference>
<dbReference type="EMBL" id="QZJF01000019">
    <property type="protein sequence ID" value="RJR26636.1"/>
    <property type="molecule type" value="Genomic_DNA"/>
</dbReference>
<dbReference type="CDD" id="cd03801">
    <property type="entry name" value="GT4_PimA-like"/>
    <property type="match status" value="1"/>
</dbReference>
<accession>A0A3A4ZJA6</accession>
<protein>
    <submittedName>
        <fullName evidence="2">Glycosyltransferase</fullName>
    </submittedName>
</protein>
<comment type="caution">
    <text evidence="2">The sequence shown here is derived from an EMBL/GenBank/DDBJ whole genome shotgun (WGS) entry which is preliminary data.</text>
</comment>
<name>A0A3A4ZJA6_UNCKA</name>
<feature type="domain" description="Glycosyl transferase family 1" evidence="1">
    <location>
        <begin position="237"/>
        <end position="395"/>
    </location>
</feature>
<dbReference type="Proteomes" id="UP000265540">
    <property type="component" value="Unassembled WGS sequence"/>
</dbReference>
<gene>
    <name evidence="2" type="ORF">C4561_04790</name>
</gene>
<dbReference type="Pfam" id="PF00534">
    <property type="entry name" value="Glycos_transf_1"/>
    <property type="match status" value="1"/>
</dbReference>
<dbReference type="GO" id="GO:0016757">
    <property type="term" value="F:glycosyltransferase activity"/>
    <property type="evidence" value="ECO:0007669"/>
    <property type="project" value="InterPro"/>
</dbReference>
<dbReference type="PANTHER" id="PTHR45947:SF3">
    <property type="entry name" value="SULFOQUINOVOSYL TRANSFERASE SQD2"/>
    <property type="match status" value="1"/>
</dbReference>
<evidence type="ECO:0000259" key="1">
    <source>
        <dbReference type="Pfam" id="PF00534"/>
    </source>
</evidence>
<sequence length="428" mass="48608">MKILWCVNILLPDVAKAIGAPLTPLGGWMVSLSSDLAKIDGINLAVATIYSGNELKRIEVNNITYYLIPGGQKAMLEKGSEKLKDYWREVTGDFKPDLLHLHGTEYAHGLALLMACPDIPSVVSIQGLLGVIEKYYYAGMEFSDVFLHSSFRDIIKLDPLWNNRRSFRKRAVFEREILRKVRHVIGRTTWDYSNVKAVNPSIKYHHCDESLRDPFYRNKWDVSKVQRHSIFTTQAGYPIKGFHVLLKAVAILKRDYPDIQVFTAGQNLLGNSFKERLKAPGYALYIKRLIKNLRLEDNVVFTGMLDAEGVVDRLMKTHVFVVPSAVENGCNALHEAMLIGVPSIAAFSGGMTDMMTHKVNGFMYPFMEEAMLAEYIRRIFESDELALQFSQAGRESAHNRHDRRKITDTMVGIYRDIISCPNNVLFRG</sequence>
<dbReference type="InterPro" id="IPR050194">
    <property type="entry name" value="Glycosyltransferase_grp1"/>
</dbReference>
<evidence type="ECO:0000313" key="3">
    <source>
        <dbReference type="Proteomes" id="UP000265540"/>
    </source>
</evidence>
<keyword evidence="2" id="KW-0808">Transferase</keyword>
<evidence type="ECO:0000313" key="2">
    <source>
        <dbReference type="EMBL" id="RJR26636.1"/>
    </source>
</evidence>
<dbReference type="AlphaFoldDB" id="A0A3A4ZJA6"/>
<organism evidence="2 3">
    <name type="scientific">candidate division WWE3 bacterium</name>
    <dbReference type="NCBI Taxonomy" id="2053526"/>
    <lineage>
        <taxon>Bacteria</taxon>
        <taxon>Katanobacteria</taxon>
    </lineage>
</organism>
<dbReference type="PANTHER" id="PTHR45947">
    <property type="entry name" value="SULFOQUINOVOSYL TRANSFERASE SQD2"/>
    <property type="match status" value="1"/>
</dbReference>
<dbReference type="InterPro" id="IPR001296">
    <property type="entry name" value="Glyco_trans_1"/>
</dbReference>
<dbReference type="SUPFAM" id="SSF53756">
    <property type="entry name" value="UDP-Glycosyltransferase/glycogen phosphorylase"/>
    <property type="match status" value="1"/>
</dbReference>